<proteinExistence type="predicted"/>
<keyword evidence="3" id="KW-1185">Reference proteome</keyword>
<evidence type="ECO:0000256" key="1">
    <source>
        <dbReference type="SAM" id="MobiDB-lite"/>
    </source>
</evidence>
<feature type="region of interest" description="Disordered" evidence="1">
    <location>
        <begin position="26"/>
        <end position="98"/>
    </location>
</feature>
<name>A0A151ICS2_9HYME</name>
<dbReference type="EMBL" id="KQ978004">
    <property type="protein sequence ID" value="KYM98196.1"/>
    <property type="molecule type" value="Genomic_DNA"/>
</dbReference>
<dbReference type="Proteomes" id="UP000078542">
    <property type="component" value="Unassembled WGS sequence"/>
</dbReference>
<protein>
    <submittedName>
        <fullName evidence="2">Uncharacterized protein</fullName>
    </submittedName>
</protein>
<sequence length="98" mass="11458">MINRWVSWQISIVRVGFFVMSENYTTESDITDNDTGEESDSTNNSDEKLFIESLEKQGLEENTKSNDKGPSSKKKKLNSKKEKRTWRRQAFSTTWLDE</sequence>
<evidence type="ECO:0000313" key="2">
    <source>
        <dbReference type="EMBL" id="KYM98196.1"/>
    </source>
</evidence>
<evidence type="ECO:0000313" key="3">
    <source>
        <dbReference type="Proteomes" id="UP000078542"/>
    </source>
</evidence>
<feature type="compositionally biased region" description="Acidic residues" evidence="1">
    <location>
        <begin position="29"/>
        <end position="40"/>
    </location>
</feature>
<dbReference type="AlphaFoldDB" id="A0A151ICS2"/>
<feature type="compositionally biased region" description="Basic and acidic residues" evidence="1">
    <location>
        <begin position="45"/>
        <end position="67"/>
    </location>
</feature>
<accession>A0A151ICS2</accession>
<reference evidence="2 3" key="1">
    <citation type="submission" date="2016-03" db="EMBL/GenBank/DDBJ databases">
        <title>Cyphomyrmex costatus WGS genome.</title>
        <authorList>
            <person name="Nygaard S."/>
            <person name="Hu H."/>
            <person name="Boomsma J."/>
            <person name="Zhang G."/>
        </authorList>
    </citation>
    <scope>NUCLEOTIDE SEQUENCE [LARGE SCALE GENOMIC DNA]</scope>
    <source>
        <strain evidence="2">MS0001</strain>
        <tissue evidence="2">Whole body</tissue>
    </source>
</reference>
<feature type="compositionally biased region" description="Basic residues" evidence="1">
    <location>
        <begin position="71"/>
        <end position="87"/>
    </location>
</feature>
<organism evidence="2 3">
    <name type="scientific">Cyphomyrmex costatus</name>
    <dbReference type="NCBI Taxonomy" id="456900"/>
    <lineage>
        <taxon>Eukaryota</taxon>
        <taxon>Metazoa</taxon>
        <taxon>Ecdysozoa</taxon>
        <taxon>Arthropoda</taxon>
        <taxon>Hexapoda</taxon>
        <taxon>Insecta</taxon>
        <taxon>Pterygota</taxon>
        <taxon>Neoptera</taxon>
        <taxon>Endopterygota</taxon>
        <taxon>Hymenoptera</taxon>
        <taxon>Apocrita</taxon>
        <taxon>Aculeata</taxon>
        <taxon>Formicoidea</taxon>
        <taxon>Formicidae</taxon>
        <taxon>Myrmicinae</taxon>
        <taxon>Cyphomyrmex</taxon>
    </lineage>
</organism>
<gene>
    <name evidence="2" type="ORF">ALC62_11101</name>
</gene>